<keyword evidence="3" id="KW-1185">Reference proteome</keyword>
<dbReference type="HOGENOM" id="CLU_1428719_0_0_1"/>
<feature type="region of interest" description="Disordered" evidence="1">
    <location>
        <begin position="101"/>
        <end position="125"/>
    </location>
</feature>
<accession>A0A015I7S9</accession>
<gene>
    <name evidence="2" type="ORF">RirG_246740</name>
</gene>
<dbReference type="AlphaFoldDB" id="A0A015I7S9"/>
<feature type="compositionally biased region" description="Low complexity" evidence="1">
    <location>
        <begin position="104"/>
        <end position="125"/>
    </location>
</feature>
<evidence type="ECO:0000313" key="2">
    <source>
        <dbReference type="EMBL" id="EXX53137.1"/>
    </source>
</evidence>
<evidence type="ECO:0000256" key="1">
    <source>
        <dbReference type="SAM" id="MobiDB-lite"/>
    </source>
</evidence>
<comment type="caution">
    <text evidence="2">The sequence shown here is derived from an EMBL/GenBank/DDBJ whole genome shotgun (WGS) entry which is preliminary data.</text>
</comment>
<reference evidence="2 3" key="1">
    <citation type="submission" date="2014-02" db="EMBL/GenBank/DDBJ databases">
        <title>Single nucleus genome sequencing reveals high similarity among nuclei of an endomycorrhizal fungus.</title>
        <authorList>
            <person name="Lin K."/>
            <person name="Geurts R."/>
            <person name="Zhang Z."/>
            <person name="Limpens E."/>
            <person name="Saunders D.G."/>
            <person name="Mu D."/>
            <person name="Pang E."/>
            <person name="Cao H."/>
            <person name="Cha H."/>
            <person name="Lin T."/>
            <person name="Zhou Q."/>
            <person name="Shang Y."/>
            <person name="Li Y."/>
            <person name="Ivanov S."/>
            <person name="Sharma T."/>
            <person name="Velzen R.V."/>
            <person name="Ruijter N.D."/>
            <person name="Aanen D.K."/>
            <person name="Win J."/>
            <person name="Kamoun S."/>
            <person name="Bisseling T."/>
            <person name="Huang S."/>
        </authorList>
    </citation>
    <scope>NUCLEOTIDE SEQUENCE [LARGE SCALE GENOMIC DNA]</scope>
    <source>
        <strain evidence="3">DAOM197198w</strain>
    </source>
</reference>
<dbReference type="OrthoDB" id="5550090at2759"/>
<dbReference type="EMBL" id="JEMT01029063">
    <property type="protein sequence ID" value="EXX53137.1"/>
    <property type="molecule type" value="Genomic_DNA"/>
</dbReference>
<sequence>MTTNTITNVETLSAKQNNNTSKLNNNSTSNTSLNFSKIIAQETKKDLKRKAAIQATADWNSLLIWARKQRGPYYDPTTRMYHVSHNSKRYFAGYTEQDAEAEDAAASTSQATTSQQKVNSNNQNNQFKPIASIHNSEIITKDIVQVGGGHMPARVPHNGRRPGRPRYKNNANHLRILVFLKKVLILHYPN</sequence>
<proteinExistence type="predicted"/>
<protein>
    <submittedName>
        <fullName evidence="2">Uncharacterized protein</fullName>
    </submittedName>
</protein>
<evidence type="ECO:0000313" key="3">
    <source>
        <dbReference type="Proteomes" id="UP000022910"/>
    </source>
</evidence>
<dbReference type="Proteomes" id="UP000022910">
    <property type="component" value="Unassembled WGS sequence"/>
</dbReference>
<name>A0A015I7S9_RHIIW</name>
<organism evidence="2 3">
    <name type="scientific">Rhizophagus irregularis (strain DAOM 197198w)</name>
    <name type="common">Glomus intraradices</name>
    <dbReference type="NCBI Taxonomy" id="1432141"/>
    <lineage>
        <taxon>Eukaryota</taxon>
        <taxon>Fungi</taxon>
        <taxon>Fungi incertae sedis</taxon>
        <taxon>Mucoromycota</taxon>
        <taxon>Glomeromycotina</taxon>
        <taxon>Glomeromycetes</taxon>
        <taxon>Glomerales</taxon>
        <taxon>Glomeraceae</taxon>
        <taxon>Rhizophagus</taxon>
    </lineage>
</organism>